<organism evidence="1 2">
    <name type="scientific">Diatraea saccharalis granulovirus</name>
    <dbReference type="NCBI Taxonomy" id="1675862"/>
    <lineage>
        <taxon>Viruses</taxon>
        <taxon>Viruses incertae sedis</taxon>
        <taxon>Naldaviricetes</taxon>
        <taxon>Lefavirales</taxon>
        <taxon>Baculoviridae</taxon>
        <taxon>Betabaculovirus</taxon>
        <taxon>Betabaculovirus disaccharalis</taxon>
    </lineage>
</organism>
<dbReference type="EMBL" id="KP296186">
    <property type="protein sequence ID" value="AKN80824.1"/>
    <property type="molecule type" value="Genomic_DNA"/>
</dbReference>
<dbReference type="KEGG" id="vg:26373970"/>
<dbReference type="GeneID" id="26373970"/>
<evidence type="ECO:0000313" key="2">
    <source>
        <dbReference type="Proteomes" id="UP000203433"/>
    </source>
</evidence>
<reference evidence="1 2" key="1">
    <citation type="journal article" date="2015" name="J. Virol.">
        <title>A betabaculovirus-encoded gp64 homolog is a functional envelope fusion protein.</title>
        <authorList>
            <person name="Ardisson-Araujo D.M."/>
            <person name="Melo F.L."/>
            <person name="Clem R.J."/>
            <person name="Wolff J.L."/>
            <person name="Ribeiro B.M."/>
        </authorList>
    </citation>
    <scope>NUCLEOTIDE SEQUENCE [LARGE SCALE GENOMIC DNA]</scope>
    <source>
        <strain evidence="1 2">Parana-2009</strain>
    </source>
</reference>
<sequence>MNNPPELTSILSTSILPTNDKNFNSEMEIEEEEEEKEYYGSKTILLFMNEFTKYTNNKNIFLAKVPPLNGFKSLQETQTALNTYLLYTLKGNKNAYRLLQFPGQRCVAYYYIVRYLISQNIIDGELRVICKEMYKMYKSWCDQVPALYPLVINLNGADPTKEIMSIVNQSVYSMVKFIVNVLLNNNIPDYLYEVDYKPNEDYWQNISHDIDTDNVHLTFIFDSKLMSINKNVDKYYNYDKETPTKFMNHLELIKLSSPNVIKSTFVVEK</sequence>
<gene>
    <name evidence="1" type="primary">ORF-121</name>
</gene>
<name>A0A0R7EZ20_9BBAC</name>
<proteinExistence type="predicted"/>
<dbReference type="OrthoDB" id="19853at10239"/>
<protein>
    <submittedName>
        <fullName evidence="1">Uncharacterized protein</fullName>
    </submittedName>
</protein>
<keyword evidence="2" id="KW-1185">Reference proteome</keyword>
<accession>A0A0R7EZ20</accession>
<dbReference type="RefSeq" id="YP_009182319.1">
    <property type="nucleotide sequence ID" value="NC_028491.1"/>
</dbReference>
<evidence type="ECO:0000313" key="1">
    <source>
        <dbReference type="EMBL" id="AKN80824.1"/>
    </source>
</evidence>
<dbReference type="Proteomes" id="UP000203433">
    <property type="component" value="Segment"/>
</dbReference>